<dbReference type="InterPro" id="IPR026444">
    <property type="entry name" value="Secre_tail"/>
</dbReference>
<dbReference type="SUPFAM" id="SSF53474">
    <property type="entry name" value="alpha/beta-Hydrolases"/>
    <property type="match status" value="1"/>
</dbReference>
<dbReference type="Pfam" id="PF22244">
    <property type="entry name" value="GCE_fung"/>
    <property type="match status" value="1"/>
</dbReference>
<dbReference type="InterPro" id="IPR029058">
    <property type="entry name" value="AB_hydrolase_fold"/>
</dbReference>
<dbReference type="RefSeq" id="WP_071883106.1">
    <property type="nucleotide sequence ID" value="NZ_CP007145.1"/>
</dbReference>
<keyword evidence="2 4" id="KW-0732">Signal</keyword>
<dbReference type="eggNOG" id="COG3693">
    <property type="taxonomic scope" value="Bacteria"/>
</dbReference>
<gene>
    <name evidence="8" type="ORF">Hsw_2363</name>
</gene>
<accession>W8EZB0</accession>
<protein>
    <recommendedName>
        <fullName evidence="10">CBM-cenC domain-containing protein</fullName>
    </recommendedName>
</protein>
<dbReference type="Pfam" id="PF02018">
    <property type="entry name" value="CBM_4_9"/>
    <property type="match status" value="1"/>
</dbReference>
<dbReference type="OrthoDB" id="9809261at2"/>
<dbReference type="Gene3D" id="3.40.50.1820">
    <property type="entry name" value="alpha/beta hydrolase"/>
    <property type="match status" value="1"/>
</dbReference>
<evidence type="ECO:0000256" key="4">
    <source>
        <dbReference type="SAM" id="SignalP"/>
    </source>
</evidence>
<evidence type="ECO:0000259" key="6">
    <source>
        <dbReference type="Pfam" id="PF18962"/>
    </source>
</evidence>
<dbReference type="EMBL" id="CP007145">
    <property type="protein sequence ID" value="AHJ97958.1"/>
    <property type="molecule type" value="Genomic_DNA"/>
</dbReference>
<dbReference type="SUPFAM" id="SSF49785">
    <property type="entry name" value="Galactose-binding domain-like"/>
    <property type="match status" value="1"/>
</dbReference>
<dbReference type="eggNOG" id="COG1506">
    <property type="taxonomic scope" value="Bacteria"/>
</dbReference>
<keyword evidence="3" id="KW-0378">Hydrolase</keyword>
<keyword evidence="9" id="KW-1185">Reference proteome</keyword>
<evidence type="ECO:0000256" key="3">
    <source>
        <dbReference type="ARBA" id="ARBA00022801"/>
    </source>
</evidence>
<dbReference type="InterPro" id="IPR054579">
    <property type="entry name" value="GCE-like_dom"/>
</dbReference>
<reference evidence="8 9" key="1">
    <citation type="submission" date="2014-01" db="EMBL/GenBank/DDBJ databases">
        <title>Complete genome sequence of ionizing-radiation resistance bacterium Hymenobacter swuensis DY53.</title>
        <authorList>
            <person name="Jung J.-H."/>
            <person name="Jeong S.-W."/>
            <person name="Joe M.-H."/>
            <person name="Cho y.-j."/>
            <person name="Kim M.-K."/>
            <person name="Lim S.-Y."/>
        </authorList>
    </citation>
    <scope>NUCLEOTIDE SEQUENCE [LARGE SCALE GENOMIC DNA]</scope>
    <source>
        <strain evidence="8 9">DY53</strain>
    </source>
</reference>
<dbReference type="Pfam" id="PF18962">
    <property type="entry name" value="Por_Secre_tail"/>
    <property type="match status" value="1"/>
</dbReference>
<evidence type="ECO:0000259" key="7">
    <source>
        <dbReference type="Pfam" id="PF22244"/>
    </source>
</evidence>
<dbReference type="InterPro" id="IPR008979">
    <property type="entry name" value="Galactose-bd-like_sf"/>
</dbReference>
<proteinExistence type="predicted"/>
<dbReference type="Proteomes" id="UP000019423">
    <property type="component" value="Chromosome"/>
</dbReference>
<feature type="domain" description="CBM-cenC" evidence="5">
    <location>
        <begin position="515"/>
        <end position="633"/>
    </location>
</feature>
<evidence type="ECO:0000259" key="5">
    <source>
        <dbReference type="Pfam" id="PF02018"/>
    </source>
</evidence>
<dbReference type="eggNOG" id="COG2755">
    <property type="taxonomic scope" value="Bacteria"/>
</dbReference>
<dbReference type="InterPro" id="IPR003305">
    <property type="entry name" value="CenC_carb-bd"/>
</dbReference>
<dbReference type="HOGENOM" id="CLU_350151_0_0_10"/>
<evidence type="ECO:0000313" key="9">
    <source>
        <dbReference type="Proteomes" id="UP000019423"/>
    </source>
</evidence>
<dbReference type="AlphaFoldDB" id="W8EZB0"/>
<feature type="domain" description="4-O-methyl-glucuronoyl methylesterase-like" evidence="7">
    <location>
        <begin position="115"/>
        <end position="348"/>
    </location>
</feature>
<dbReference type="KEGG" id="hsw:Hsw_2363"/>
<evidence type="ECO:0000256" key="2">
    <source>
        <dbReference type="ARBA" id="ARBA00022729"/>
    </source>
</evidence>
<name>W8EZB0_9BACT</name>
<evidence type="ECO:0000256" key="1">
    <source>
        <dbReference type="ARBA" id="ARBA00022487"/>
    </source>
</evidence>
<dbReference type="STRING" id="1227739.Hsw_2363"/>
<evidence type="ECO:0000313" key="8">
    <source>
        <dbReference type="EMBL" id="AHJ97958.1"/>
    </source>
</evidence>
<organism evidence="8 9">
    <name type="scientific">Hymenobacter swuensis DY53</name>
    <dbReference type="NCBI Taxonomy" id="1227739"/>
    <lineage>
        <taxon>Bacteria</taxon>
        <taxon>Pseudomonadati</taxon>
        <taxon>Bacteroidota</taxon>
        <taxon>Cytophagia</taxon>
        <taxon>Cytophagales</taxon>
        <taxon>Hymenobacteraceae</taxon>
        <taxon>Hymenobacter</taxon>
    </lineage>
</organism>
<dbReference type="NCBIfam" id="TIGR04183">
    <property type="entry name" value="Por_Secre_tail"/>
    <property type="match status" value="1"/>
</dbReference>
<evidence type="ECO:0008006" key="10">
    <source>
        <dbReference type="Google" id="ProtNLM"/>
    </source>
</evidence>
<feature type="domain" description="Secretion system C-terminal sorting" evidence="6">
    <location>
        <begin position="731"/>
        <end position="801"/>
    </location>
</feature>
<dbReference type="GO" id="GO:0052689">
    <property type="term" value="F:carboxylic ester hydrolase activity"/>
    <property type="evidence" value="ECO:0007669"/>
    <property type="project" value="UniProtKB-KW"/>
</dbReference>
<dbReference type="GO" id="GO:0016798">
    <property type="term" value="F:hydrolase activity, acting on glycosyl bonds"/>
    <property type="evidence" value="ECO:0007669"/>
    <property type="project" value="InterPro"/>
</dbReference>
<keyword evidence="1" id="KW-0719">Serine esterase</keyword>
<dbReference type="PATRIC" id="fig|1227739.3.peg.2562"/>
<dbReference type="Gene3D" id="2.60.120.260">
    <property type="entry name" value="Galactose-binding domain-like"/>
    <property type="match status" value="1"/>
</dbReference>
<feature type="signal peptide" evidence="4">
    <location>
        <begin position="1"/>
        <end position="21"/>
    </location>
</feature>
<feature type="chain" id="PRO_5004910087" description="CBM-cenC domain-containing protein" evidence="4">
    <location>
        <begin position="22"/>
        <end position="804"/>
    </location>
</feature>
<sequence>MKTTTTLAALALTVLSLSASAQIPLVYTTENTGGSCVAPPLPAFGQLPTVQPLTDPFMKSDNSSRSTSFSDWECRRNEIKAEIENYEIGTKPPRPQNITASYAAGTTPNTGILTVNVTENGQTLTLTSEVVLPAGGTGPFPAVIGMNSATGSIPGTVFTSRNVATIRFNHNQVTAYGNPQQTDPYYRLYPSQTLANSGQYSAWAWGVSRLIDGLELVQTTLPINLRRLAVTGCSYAGKMALFSGAFDERIALTIAQESGGGGAPAWRVSETLGAVEKLGATDYRWFKDDMQQFQGTNVAKLPHDHHELMAMIAPRALLVTANTDFEWLANPAAYVSARAAHVVWNTFGIGDRFGFYIDGGHNHCAVPATQQPAVEAFVEKFLLGNTTVNTNITVHPYPQVNYLRWYQWWGTSTPTLPAEPLGKRYWLEAECATVGTSWNVVADTSASNGSYVKVQSGLSSPNTAPTAAAALLTLPFTVDSAATYNYLARLNVPATEEYGYWIKVDNEPFQAVTSQLATNPSFENGLTGWTTLNSSGATITANTVASEAHSGTGSMKVVNPTAQPGNQWRVQVTSAAFPTTIGKQYQISYWVRAASPGGSIRLSTGPSSPQYQADQAIGTAWQQVTWTITTSLASTTFLFDMGQVATTYYIDDVSIREVGATAGWRWLKLKEGALTVGAHSLTIGYNAGGNAQLDKVVVATSTAAITGKGPAATNCRVTATTTASAQSTIDVFPNPTANQVVVKLGANATHVKHIEVLDLVGRTVGRVSVEKQSTLNIPRGQLQPGVYLLRFIGDTSETQRIVFQ</sequence>